<gene>
    <name evidence="1" type="ORF">ACOLOM_LOCUS10195</name>
</gene>
<feature type="non-terminal residue" evidence="1">
    <location>
        <position position="1"/>
    </location>
</feature>
<proteinExistence type="predicted"/>
<organism evidence="1 2">
    <name type="scientific">Acaulospora colombiana</name>
    <dbReference type="NCBI Taxonomy" id="27376"/>
    <lineage>
        <taxon>Eukaryota</taxon>
        <taxon>Fungi</taxon>
        <taxon>Fungi incertae sedis</taxon>
        <taxon>Mucoromycota</taxon>
        <taxon>Glomeromycotina</taxon>
        <taxon>Glomeromycetes</taxon>
        <taxon>Diversisporales</taxon>
        <taxon>Acaulosporaceae</taxon>
        <taxon>Acaulospora</taxon>
    </lineage>
</organism>
<comment type="caution">
    <text evidence="1">The sequence shown here is derived from an EMBL/GenBank/DDBJ whole genome shotgun (WGS) entry which is preliminary data.</text>
</comment>
<dbReference type="EMBL" id="CAJVPT010032031">
    <property type="protein sequence ID" value="CAG8699942.1"/>
    <property type="molecule type" value="Genomic_DNA"/>
</dbReference>
<dbReference type="Proteomes" id="UP000789525">
    <property type="component" value="Unassembled WGS sequence"/>
</dbReference>
<name>A0ACA9PA98_9GLOM</name>
<keyword evidence="2" id="KW-1185">Reference proteome</keyword>
<accession>A0ACA9PA98</accession>
<evidence type="ECO:0000313" key="2">
    <source>
        <dbReference type="Proteomes" id="UP000789525"/>
    </source>
</evidence>
<protein>
    <submittedName>
        <fullName evidence="1">7304_t:CDS:1</fullName>
    </submittedName>
</protein>
<sequence length="301" mass="32274">VKQKSALLIQVPQEEAQAVKLSGNESKWEILILTRASTIAIGKGSVGAIVDTLAIAQDLARSTLGRAPKRASVADTLERIGDERRSRADTRGGDGGDSDTLAVEEKGRAGCVTLSTRSARGELTRSALLGSDTTSLGLKIADDPHFSQLPEELRKNPSAQVAHWVELPPDVAVVKPGEQVQVEPLQTPLAQLQLDGALEGTATLRHSPVPVMPSSHRLQVGSHSVREKRRTRQYERRSRTTMTSLRRNDETEERGRKILTFTVRTVAASSARFAAFAGESVAALARSGAGTDGFSRASRSA</sequence>
<reference evidence="1" key="1">
    <citation type="submission" date="2021-06" db="EMBL/GenBank/DDBJ databases">
        <authorList>
            <person name="Kallberg Y."/>
            <person name="Tangrot J."/>
            <person name="Rosling A."/>
        </authorList>
    </citation>
    <scope>NUCLEOTIDE SEQUENCE</scope>
    <source>
        <strain evidence="1">CL356</strain>
    </source>
</reference>
<evidence type="ECO:0000313" key="1">
    <source>
        <dbReference type="EMBL" id="CAG8699942.1"/>
    </source>
</evidence>